<feature type="transmembrane region" description="Helical" evidence="1">
    <location>
        <begin position="12"/>
        <end position="33"/>
    </location>
</feature>
<keyword evidence="1" id="KW-0812">Transmembrane</keyword>
<accession>A0A9R1VGJ4</accession>
<gene>
    <name evidence="2" type="ORF">LSAT_V11C500234790</name>
</gene>
<feature type="transmembrane region" description="Helical" evidence="1">
    <location>
        <begin position="53"/>
        <end position="76"/>
    </location>
</feature>
<sequence>MDRFETCFVAIRWVVYAFIGCFLSVIFIGSVSLREEYIKTTFLVVAIHENNQTLLIAFGMTVKNNIYCCTVFLMMLREALR</sequence>
<comment type="caution">
    <text evidence="2">The sequence shown here is derived from an EMBL/GenBank/DDBJ whole genome shotgun (WGS) entry which is preliminary data.</text>
</comment>
<evidence type="ECO:0000256" key="1">
    <source>
        <dbReference type="SAM" id="Phobius"/>
    </source>
</evidence>
<dbReference type="Proteomes" id="UP000235145">
    <property type="component" value="Unassembled WGS sequence"/>
</dbReference>
<keyword evidence="3" id="KW-1185">Reference proteome</keyword>
<protein>
    <submittedName>
        <fullName evidence="2">Uncharacterized protein</fullName>
    </submittedName>
</protein>
<organism evidence="2 3">
    <name type="scientific">Lactuca sativa</name>
    <name type="common">Garden lettuce</name>
    <dbReference type="NCBI Taxonomy" id="4236"/>
    <lineage>
        <taxon>Eukaryota</taxon>
        <taxon>Viridiplantae</taxon>
        <taxon>Streptophyta</taxon>
        <taxon>Embryophyta</taxon>
        <taxon>Tracheophyta</taxon>
        <taxon>Spermatophyta</taxon>
        <taxon>Magnoliopsida</taxon>
        <taxon>eudicotyledons</taxon>
        <taxon>Gunneridae</taxon>
        <taxon>Pentapetalae</taxon>
        <taxon>asterids</taxon>
        <taxon>campanulids</taxon>
        <taxon>Asterales</taxon>
        <taxon>Asteraceae</taxon>
        <taxon>Cichorioideae</taxon>
        <taxon>Cichorieae</taxon>
        <taxon>Lactucinae</taxon>
        <taxon>Lactuca</taxon>
    </lineage>
</organism>
<name>A0A9R1VGJ4_LACSA</name>
<keyword evidence="1" id="KW-1133">Transmembrane helix</keyword>
<evidence type="ECO:0000313" key="2">
    <source>
        <dbReference type="EMBL" id="KAJ0206782.1"/>
    </source>
</evidence>
<dbReference type="EMBL" id="NBSK02000005">
    <property type="protein sequence ID" value="KAJ0206782.1"/>
    <property type="molecule type" value="Genomic_DNA"/>
</dbReference>
<reference evidence="2 3" key="1">
    <citation type="journal article" date="2017" name="Nat. Commun.">
        <title>Genome assembly with in vitro proximity ligation data and whole-genome triplication in lettuce.</title>
        <authorList>
            <person name="Reyes-Chin-Wo S."/>
            <person name="Wang Z."/>
            <person name="Yang X."/>
            <person name="Kozik A."/>
            <person name="Arikit S."/>
            <person name="Song C."/>
            <person name="Xia L."/>
            <person name="Froenicke L."/>
            <person name="Lavelle D.O."/>
            <person name="Truco M.J."/>
            <person name="Xia R."/>
            <person name="Zhu S."/>
            <person name="Xu C."/>
            <person name="Xu H."/>
            <person name="Xu X."/>
            <person name="Cox K."/>
            <person name="Korf I."/>
            <person name="Meyers B.C."/>
            <person name="Michelmore R.W."/>
        </authorList>
    </citation>
    <scope>NUCLEOTIDE SEQUENCE [LARGE SCALE GENOMIC DNA]</scope>
    <source>
        <strain evidence="3">cv. Salinas</strain>
        <tissue evidence="2">Seedlings</tissue>
    </source>
</reference>
<keyword evidence="1" id="KW-0472">Membrane</keyword>
<proteinExistence type="predicted"/>
<evidence type="ECO:0000313" key="3">
    <source>
        <dbReference type="Proteomes" id="UP000235145"/>
    </source>
</evidence>
<dbReference type="AlphaFoldDB" id="A0A9R1VGJ4"/>